<proteinExistence type="predicted"/>
<dbReference type="WBParaSite" id="ACRNAN_scaffold9905.g12005.t1">
    <property type="protein sequence ID" value="ACRNAN_scaffold9905.g12005.t1"/>
    <property type="gene ID" value="ACRNAN_scaffold9905.g12005"/>
</dbReference>
<dbReference type="Proteomes" id="UP000887540">
    <property type="component" value="Unplaced"/>
</dbReference>
<protein>
    <submittedName>
        <fullName evidence="2">HTH psq-type domain-containing protein</fullName>
    </submittedName>
</protein>
<accession>A0A914ENT6</accession>
<evidence type="ECO:0000313" key="1">
    <source>
        <dbReference type="Proteomes" id="UP000887540"/>
    </source>
</evidence>
<evidence type="ECO:0000313" key="2">
    <source>
        <dbReference type="WBParaSite" id="ACRNAN_scaffold9905.g12005.t1"/>
    </source>
</evidence>
<keyword evidence="1" id="KW-1185">Reference proteome</keyword>
<name>A0A914ENT6_9BILA</name>
<reference evidence="2" key="1">
    <citation type="submission" date="2022-11" db="UniProtKB">
        <authorList>
            <consortium name="WormBaseParasite"/>
        </authorList>
    </citation>
    <scope>IDENTIFICATION</scope>
</reference>
<sequence length="97" mass="11427">MAPKEDDLKSHVYKFYFDHQESGKQFTAKTLWMKEFSKIYDTLKRYEDNLASERQSGSGRIVKIFTPKKVEQLKKDFDHKDGISQRQAAKKYGCSLQ</sequence>
<organism evidence="1 2">
    <name type="scientific">Acrobeloides nanus</name>
    <dbReference type="NCBI Taxonomy" id="290746"/>
    <lineage>
        <taxon>Eukaryota</taxon>
        <taxon>Metazoa</taxon>
        <taxon>Ecdysozoa</taxon>
        <taxon>Nematoda</taxon>
        <taxon>Chromadorea</taxon>
        <taxon>Rhabditida</taxon>
        <taxon>Tylenchina</taxon>
        <taxon>Cephalobomorpha</taxon>
        <taxon>Cephaloboidea</taxon>
        <taxon>Cephalobidae</taxon>
        <taxon>Acrobeloides</taxon>
    </lineage>
</organism>
<dbReference type="AlphaFoldDB" id="A0A914ENT6"/>